<evidence type="ECO:0000313" key="4">
    <source>
        <dbReference type="EMBL" id="KAG6485165.1"/>
    </source>
</evidence>
<dbReference type="HAMAP" id="MF_01139">
    <property type="entry name" value="ISPT"/>
    <property type="match status" value="1"/>
</dbReference>
<dbReference type="EC" id="2.5.1.-" evidence="3"/>
<dbReference type="GO" id="GO:0016094">
    <property type="term" value="P:polyprenol biosynthetic process"/>
    <property type="evidence" value="ECO:0007669"/>
    <property type="project" value="TreeGrafter"/>
</dbReference>
<dbReference type="Pfam" id="PF01255">
    <property type="entry name" value="Prenyltransf"/>
    <property type="match status" value="1"/>
</dbReference>
<dbReference type="GO" id="GO:0045547">
    <property type="term" value="F:ditrans,polycis-polyprenyl diphosphate synthase [(2E,6E)-farnesyl diphosphate specific] activity"/>
    <property type="evidence" value="ECO:0007669"/>
    <property type="project" value="TreeGrafter"/>
</dbReference>
<organism evidence="4 5">
    <name type="scientific">Zingiber officinale</name>
    <name type="common">Ginger</name>
    <name type="synonym">Amomum zingiber</name>
    <dbReference type="NCBI Taxonomy" id="94328"/>
    <lineage>
        <taxon>Eukaryota</taxon>
        <taxon>Viridiplantae</taxon>
        <taxon>Streptophyta</taxon>
        <taxon>Embryophyta</taxon>
        <taxon>Tracheophyta</taxon>
        <taxon>Spermatophyta</taxon>
        <taxon>Magnoliopsida</taxon>
        <taxon>Liliopsida</taxon>
        <taxon>Zingiberales</taxon>
        <taxon>Zingiberaceae</taxon>
        <taxon>Zingiber</taxon>
    </lineage>
</organism>
<dbReference type="EMBL" id="JACMSC010000015">
    <property type="protein sequence ID" value="KAG6485165.1"/>
    <property type="molecule type" value="Genomic_DNA"/>
</dbReference>
<dbReference type="AlphaFoldDB" id="A0A8J5KQG8"/>
<evidence type="ECO:0000256" key="1">
    <source>
        <dbReference type="ARBA" id="ARBA00001946"/>
    </source>
</evidence>
<reference evidence="4 5" key="1">
    <citation type="submission" date="2020-08" db="EMBL/GenBank/DDBJ databases">
        <title>Plant Genome Project.</title>
        <authorList>
            <person name="Zhang R.-G."/>
        </authorList>
    </citation>
    <scope>NUCLEOTIDE SEQUENCE [LARGE SCALE GENOMIC DNA]</scope>
    <source>
        <tissue evidence="4">Rhizome</tissue>
    </source>
</reference>
<sequence length="322" mass="36275">MLSYSSLQLTSPFNHRQTLLSSAPRRGITSNDSYASVLPCRPRASPSLISSLPPVARSLPENSPAATLVDEAEQGAALSLPSPLRRELLPSHVAIIMDGNSRWARARGLPSSLGHEAGYRALKKVVEHSHKWGIRGLTVFAFSTENWRRPKVEVDFLMMLFERVLKEDILELTKDGVRICLIGDSTELPKSLQNLSKEIIEATKNNTKLDLSVAISYSGRRDITQACKSIAEKVKHGLVEPEDITESLVAQELETNRILEFPYPDLLIRTSGELRLSNFLLWQSAYSELFFTDTYWPDFKEANYVEALASYQTRQRRFGQRI</sequence>
<evidence type="ECO:0000256" key="2">
    <source>
        <dbReference type="ARBA" id="ARBA00022679"/>
    </source>
</evidence>
<dbReference type="InterPro" id="IPR018520">
    <property type="entry name" value="UPP_synth-like_CS"/>
</dbReference>
<dbReference type="GO" id="GO:0005737">
    <property type="term" value="C:cytoplasm"/>
    <property type="evidence" value="ECO:0007669"/>
    <property type="project" value="UniProtKB-ARBA"/>
</dbReference>
<comment type="cofactor">
    <cofactor evidence="1">
        <name>Mg(2+)</name>
        <dbReference type="ChEBI" id="CHEBI:18420"/>
    </cofactor>
</comment>
<keyword evidence="5" id="KW-1185">Reference proteome</keyword>
<dbReference type="PANTHER" id="PTHR10291:SF0">
    <property type="entry name" value="DEHYDRODOLICHYL DIPHOSPHATE SYNTHASE 2"/>
    <property type="match status" value="1"/>
</dbReference>
<dbReference type="PANTHER" id="PTHR10291">
    <property type="entry name" value="DEHYDRODOLICHYL DIPHOSPHATE SYNTHASE FAMILY MEMBER"/>
    <property type="match status" value="1"/>
</dbReference>
<comment type="similarity">
    <text evidence="3">Belongs to the UPP synthase family.</text>
</comment>
<dbReference type="NCBIfam" id="TIGR00055">
    <property type="entry name" value="uppS"/>
    <property type="match status" value="1"/>
</dbReference>
<dbReference type="CDD" id="cd00475">
    <property type="entry name" value="Cis_IPPS"/>
    <property type="match status" value="1"/>
</dbReference>
<gene>
    <name evidence="4" type="ORF">ZIOFF_053694</name>
</gene>
<evidence type="ECO:0000313" key="5">
    <source>
        <dbReference type="Proteomes" id="UP000734854"/>
    </source>
</evidence>
<name>A0A8J5KQG8_ZINOF</name>
<dbReference type="Proteomes" id="UP000734854">
    <property type="component" value="Unassembled WGS sequence"/>
</dbReference>
<dbReference type="FunFam" id="3.40.1180.10:FF:000001">
    <property type="entry name" value="(2E,6E)-farnesyl-diphosphate-specific ditrans,polycis-undecaprenyl-diphosphate synthase"/>
    <property type="match status" value="1"/>
</dbReference>
<accession>A0A8J5KQG8</accession>
<keyword evidence="2 3" id="KW-0808">Transferase</keyword>
<dbReference type="OrthoDB" id="4173905at2759"/>
<evidence type="ECO:0000256" key="3">
    <source>
        <dbReference type="RuleBase" id="RU363018"/>
    </source>
</evidence>
<comment type="caution">
    <text evidence="4">The sequence shown here is derived from an EMBL/GenBank/DDBJ whole genome shotgun (WGS) entry which is preliminary data.</text>
</comment>
<proteinExistence type="inferred from homology"/>
<dbReference type="InterPro" id="IPR001441">
    <property type="entry name" value="UPP_synth-like"/>
</dbReference>
<dbReference type="PROSITE" id="PS01066">
    <property type="entry name" value="UPP_SYNTHASE"/>
    <property type="match status" value="1"/>
</dbReference>
<protein>
    <recommendedName>
        <fullName evidence="3">Alkyl transferase</fullName>
        <ecNumber evidence="3">2.5.1.-</ecNumber>
    </recommendedName>
</protein>